<accession>A0A378JPI0</accession>
<evidence type="ECO:0000313" key="1">
    <source>
        <dbReference type="EMBL" id="STX52588.1"/>
    </source>
</evidence>
<evidence type="ECO:0000313" key="2">
    <source>
        <dbReference type="Proteomes" id="UP000254794"/>
    </source>
</evidence>
<keyword evidence="2" id="KW-1185">Reference proteome</keyword>
<organism evidence="1 2">
    <name type="scientific">Legionella busanensis</name>
    <dbReference type="NCBI Taxonomy" id="190655"/>
    <lineage>
        <taxon>Bacteria</taxon>
        <taxon>Pseudomonadati</taxon>
        <taxon>Pseudomonadota</taxon>
        <taxon>Gammaproteobacteria</taxon>
        <taxon>Legionellales</taxon>
        <taxon>Legionellaceae</taxon>
        <taxon>Legionella</taxon>
    </lineage>
</organism>
<protein>
    <submittedName>
        <fullName evidence="1">Uncharacterized protein</fullName>
    </submittedName>
</protein>
<dbReference type="EMBL" id="UGOD01000001">
    <property type="protein sequence ID" value="STX52588.1"/>
    <property type="molecule type" value="Genomic_DNA"/>
</dbReference>
<name>A0A378JPI0_9GAMM</name>
<dbReference type="RefSeq" id="WP_115332135.1">
    <property type="nucleotide sequence ID" value="NZ_CAAAHP010000006.1"/>
</dbReference>
<dbReference type="OrthoDB" id="5631790at2"/>
<sequence>MLVRRLQEFIQVVSLNEASLNFADLTFLNFLKTNFSSLEPSQALSNYEITLIESAFIQRWNHIVNNIKDDYTILPFAPSNEWIALAKSLGKELRKPFLTILISGAELARDFDLNEIEDLNNIYLGHDDKTICSVTSLLHKLRQSVNTLVKDGKFDNHPSLTIKELYRLCSKEHANKEELSFKNYFIDEILPVWHSDCVKIELTSALCEVIHTYFDCEEAQDFAKFKIAFKNFCNYLNTFAPEDINALYSIYIEYEQNKVYLAEILIDCFANPELEDLAKKLNIVLDKIYSTHSPSFLKNKLFERPIQTKHYFEFHNLQELLSALSLTILPAFSSKASVFKHKFLSQNTFNSTQLEELSDLLSMNWQKIIYNSDNLLLQEDKSGLTIWHCLVRQFAPTWKATGQLPRQLLPDLLTVIEAYFQSIELDNKSQLKRAIIDFINALKFSNLEDVNYLYSVLFKVRGKQFYLLELLIELLQPTTNLTPKLKAVAQWIYELDHSLIGKQNQLASVYQTLQAGAYYKLSKLESLVNALSTESLSIVLKEKITKLKQSIRAKEKINQKLIMEIVEIFSLRWQEISDKRLDYTRLVDGANKSWISLAQYLEGAGLINFLNPPIYYKLLIPTLTHHLDFVTEEKLTVYPLTYYIVSEQGDELIFLPNCINNFKYRKTFYNCNHFKPFTSLEKERIKQSLPHFVNCFNEAEEEKHEVPASRKTVLEVKKLVEGTLYPEGLYLGNNITESQLDCAENSYAEFLVYLNSLPEEERLHLLNQTIFFEGRKITFLEVLEQVLDKGECLVVYAQYFLKFLIDYDPFVRFPVEWEHKVRIDPLRLQSAQKVYSDYNYISSEEAIKRILILCVSVMTHNFKYLPLTGSSLSLWDRSNTITKTGKDIMSLIKRAIVTGNFTQARFIYASLIEAIIKPASINDGFRVTFMRYTDTMDWLNKIIDETLFKQNTITCFEPDTLLMVLWSYNNRSSRVGLQIESFLEEIILTQLQEQNDYLKWIRINIKFSEFLKEIPKEDSDEILSQLREKVEPIPPSTLLQTIRDFMIHRMAWQVARTSKNFGIFKDSSINTIFYQDLAKRFHQELDAFNFQGQAWYELPTILEKIARRVLPNFEMTSLPRYFSKLATNIPFLETSQDEEEMYLNSSVMPTVL</sequence>
<proteinExistence type="predicted"/>
<gene>
    <name evidence="1" type="ORF">NCTC13316_02705</name>
</gene>
<dbReference type="Proteomes" id="UP000254794">
    <property type="component" value="Unassembled WGS sequence"/>
</dbReference>
<reference evidence="1 2" key="1">
    <citation type="submission" date="2018-06" db="EMBL/GenBank/DDBJ databases">
        <authorList>
            <consortium name="Pathogen Informatics"/>
            <person name="Doyle S."/>
        </authorList>
    </citation>
    <scope>NUCLEOTIDE SEQUENCE [LARGE SCALE GENOMIC DNA]</scope>
    <source>
        <strain evidence="1 2">NCTC13316</strain>
    </source>
</reference>
<dbReference type="AlphaFoldDB" id="A0A378JPI0"/>